<name>A0ABQ7E7K2_BRACR</name>
<evidence type="ECO:0000313" key="1">
    <source>
        <dbReference type="EMBL" id="KAF3592521.1"/>
    </source>
</evidence>
<reference evidence="1 2" key="1">
    <citation type="journal article" date="2020" name="BMC Genomics">
        <title>Intraspecific diversification of the crop wild relative Brassica cretica Lam. using demographic model selection.</title>
        <authorList>
            <person name="Kioukis A."/>
            <person name="Michalopoulou V.A."/>
            <person name="Briers L."/>
            <person name="Pirintsos S."/>
            <person name="Studholme D.J."/>
            <person name="Pavlidis P."/>
            <person name="Sarris P.F."/>
        </authorList>
    </citation>
    <scope>NUCLEOTIDE SEQUENCE [LARGE SCALE GENOMIC DNA]</scope>
    <source>
        <strain evidence="2">cv. PFS-1207/04</strain>
    </source>
</reference>
<comment type="caution">
    <text evidence="1">The sequence shown here is derived from an EMBL/GenBank/DDBJ whole genome shotgun (WGS) entry which is preliminary data.</text>
</comment>
<keyword evidence="2" id="KW-1185">Reference proteome</keyword>
<protein>
    <submittedName>
        <fullName evidence="1">Uncharacterized protein</fullName>
    </submittedName>
</protein>
<sequence length="56" mass="6400">MLSTHLNAFGSIYRSGAIKMEEVSDHLVNKSECVEADGSFKYEKEFQEDFMHPKTS</sequence>
<evidence type="ECO:0000313" key="2">
    <source>
        <dbReference type="Proteomes" id="UP000266723"/>
    </source>
</evidence>
<proteinExistence type="predicted"/>
<dbReference type="EMBL" id="QGKV02000299">
    <property type="protein sequence ID" value="KAF3592521.1"/>
    <property type="molecule type" value="Genomic_DNA"/>
</dbReference>
<gene>
    <name evidence="1" type="ORF">DY000_02024709</name>
</gene>
<organism evidence="1 2">
    <name type="scientific">Brassica cretica</name>
    <name type="common">Mustard</name>
    <dbReference type="NCBI Taxonomy" id="69181"/>
    <lineage>
        <taxon>Eukaryota</taxon>
        <taxon>Viridiplantae</taxon>
        <taxon>Streptophyta</taxon>
        <taxon>Embryophyta</taxon>
        <taxon>Tracheophyta</taxon>
        <taxon>Spermatophyta</taxon>
        <taxon>Magnoliopsida</taxon>
        <taxon>eudicotyledons</taxon>
        <taxon>Gunneridae</taxon>
        <taxon>Pentapetalae</taxon>
        <taxon>rosids</taxon>
        <taxon>malvids</taxon>
        <taxon>Brassicales</taxon>
        <taxon>Brassicaceae</taxon>
        <taxon>Brassiceae</taxon>
        <taxon>Brassica</taxon>
    </lineage>
</organism>
<accession>A0ABQ7E7K2</accession>
<dbReference type="Proteomes" id="UP000266723">
    <property type="component" value="Unassembled WGS sequence"/>
</dbReference>